<sequence>MVGRWTERLASPACKIQAESDHDALMRWVDIKLLPLLRSSSSTNPPLNQFADSIPLLQITFITVAFSAFRSKTSSPFAMTNLWYLIETLKNLGAYEQLKVDYAAPSRETMKQVLIREQYQR</sequence>
<accession>A0A428SPI8</accession>
<dbReference type="Proteomes" id="UP000287144">
    <property type="component" value="Unassembled WGS sequence"/>
</dbReference>
<proteinExistence type="predicted"/>
<gene>
    <name evidence="1" type="ORF">CEP52_014189</name>
</gene>
<protein>
    <submittedName>
        <fullName evidence="1">Uncharacterized protein</fullName>
    </submittedName>
</protein>
<reference evidence="1 2" key="1">
    <citation type="submission" date="2017-06" db="EMBL/GenBank/DDBJ databases">
        <title>Comparative genomic analysis of Ambrosia Fusariam Clade fungi.</title>
        <authorList>
            <person name="Stajich J.E."/>
            <person name="Carrillo J."/>
            <person name="Kijimoto T."/>
            <person name="Eskalen A."/>
            <person name="O'Donnell K."/>
            <person name="Kasson M."/>
        </authorList>
    </citation>
    <scope>NUCLEOTIDE SEQUENCE [LARGE SCALE GENOMIC DNA]</scope>
    <source>
        <strain evidence="1 2">NRRL62579</strain>
    </source>
</reference>
<organism evidence="1 2">
    <name type="scientific">Fusarium oligoseptatum</name>
    <dbReference type="NCBI Taxonomy" id="2604345"/>
    <lineage>
        <taxon>Eukaryota</taxon>
        <taxon>Fungi</taxon>
        <taxon>Dikarya</taxon>
        <taxon>Ascomycota</taxon>
        <taxon>Pezizomycotina</taxon>
        <taxon>Sordariomycetes</taxon>
        <taxon>Hypocreomycetidae</taxon>
        <taxon>Hypocreales</taxon>
        <taxon>Nectriaceae</taxon>
        <taxon>Fusarium</taxon>
        <taxon>Fusarium solani species complex</taxon>
    </lineage>
</organism>
<evidence type="ECO:0000313" key="2">
    <source>
        <dbReference type="Proteomes" id="UP000287144"/>
    </source>
</evidence>
<name>A0A428SPI8_9HYPO</name>
<comment type="caution">
    <text evidence="1">The sequence shown here is derived from an EMBL/GenBank/DDBJ whole genome shotgun (WGS) entry which is preliminary data.</text>
</comment>
<dbReference type="EMBL" id="NKCK01000215">
    <property type="protein sequence ID" value="RSL91687.1"/>
    <property type="molecule type" value="Genomic_DNA"/>
</dbReference>
<evidence type="ECO:0000313" key="1">
    <source>
        <dbReference type="EMBL" id="RSL91687.1"/>
    </source>
</evidence>
<dbReference type="AlphaFoldDB" id="A0A428SPI8"/>
<keyword evidence="2" id="KW-1185">Reference proteome</keyword>